<evidence type="ECO:0000313" key="14">
    <source>
        <dbReference type="Proteomes" id="UP000009168"/>
    </source>
</evidence>
<keyword evidence="2" id="KW-0723">Serine/threonine-protein kinase</keyword>
<feature type="compositionally biased region" description="Polar residues" evidence="11">
    <location>
        <begin position="71"/>
        <end position="83"/>
    </location>
</feature>
<reference evidence="14" key="1">
    <citation type="journal article" date="2006" name="PLoS Biol.">
        <title>Macronuclear genome sequence of the ciliate Tetrahymena thermophila, a model eukaryote.</title>
        <authorList>
            <person name="Eisen J.A."/>
            <person name="Coyne R.S."/>
            <person name="Wu M."/>
            <person name="Wu D."/>
            <person name="Thiagarajan M."/>
            <person name="Wortman J.R."/>
            <person name="Badger J.H."/>
            <person name="Ren Q."/>
            <person name="Amedeo P."/>
            <person name="Jones K.M."/>
            <person name="Tallon L.J."/>
            <person name="Delcher A.L."/>
            <person name="Salzberg S.L."/>
            <person name="Silva J.C."/>
            <person name="Haas B.J."/>
            <person name="Majoros W.H."/>
            <person name="Farzad M."/>
            <person name="Carlton J.M."/>
            <person name="Smith R.K. Jr."/>
            <person name="Garg J."/>
            <person name="Pearlman R.E."/>
            <person name="Karrer K.M."/>
            <person name="Sun L."/>
            <person name="Manning G."/>
            <person name="Elde N.C."/>
            <person name="Turkewitz A.P."/>
            <person name="Asai D.J."/>
            <person name="Wilkes D.E."/>
            <person name="Wang Y."/>
            <person name="Cai H."/>
            <person name="Collins K."/>
            <person name="Stewart B.A."/>
            <person name="Lee S.R."/>
            <person name="Wilamowska K."/>
            <person name="Weinberg Z."/>
            <person name="Ruzzo W.L."/>
            <person name="Wloga D."/>
            <person name="Gaertig J."/>
            <person name="Frankel J."/>
            <person name="Tsao C.-C."/>
            <person name="Gorovsky M.A."/>
            <person name="Keeling P.J."/>
            <person name="Waller R.F."/>
            <person name="Patron N.J."/>
            <person name="Cherry J.M."/>
            <person name="Stover N.A."/>
            <person name="Krieger C.J."/>
            <person name="del Toro C."/>
            <person name="Ryder H.F."/>
            <person name="Williamson S.C."/>
            <person name="Barbeau R.A."/>
            <person name="Hamilton E.P."/>
            <person name="Orias E."/>
        </authorList>
    </citation>
    <scope>NUCLEOTIDE SEQUENCE [LARGE SCALE GENOMIC DNA]</scope>
    <source>
        <strain evidence="14">SB210</strain>
    </source>
</reference>
<dbReference type="InParanoid" id="I7MI42"/>
<dbReference type="AlphaFoldDB" id="I7MI42"/>
<dbReference type="InterPro" id="IPR000719">
    <property type="entry name" value="Prot_kinase_dom"/>
</dbReference>
<dbReference type="PROSITE" id="PS00107">
    <property type="entry name" value="PROTEIN_KINASE_ATP"/>
    <property type="match status" value="1"/>
</dbReference>
<keyword evidence="14" id="KW-1185">Reference proteome</keyword>
<protein>
    <submittedName>
        <fullName evidence="13">Serine/Threonine kinase domain protein</fullName>
    </submittedName>
</protein>
<evidence type="ECO:0000256" key="2">
    <source>
        <dbReference type="ARBA" id="ARBA00022527"/>
    </source>
</evidence>
<evidence type="ECO:0000256" key="11">
    <source>
        <dbReference type="SAM" id="MobiDB-lite"/>
    </source>
</evidence>
<dbReference type="InterPro" id="IPR030616">
    <property type="entry name" value="Aur-like"/>
</dbReference>
<sequence>MTELGLYQSQNFLNEQTPQDLKYNQLPSPFSNQRQLKMNKIRVINKYQNNPYNSGGTKIKVNESMQYAQGNMNSNRKQNSNSPFRLINSNSNRNNVQVRDSQLGVQNDQEILQNGLENNGQIKQTAQFYTQKTSPRITNKGNNTKYQSKLHDIFHLYNINLQSQQFPQYQMQLQQNKYQHRVNVQSSLGSNNYSTTASLNQNYANINQNTYDPQIQNHTTQQDLQQYKQSLEQITESGVESTNPTQANIPLISPDFEKIEKREKVPSNIQQMIIKQQIKTRSSSRKKGRNIASSSLGKQQKLIYIPYAQKPPTTQPSSNRYIQNLNINNLVSNYSQKNNRVVRYQTEINYTDNGLDKSTQNMSCLNTRIKTPDQLQQRRDSMESIVMGQEQISNTSQIIHTNNSILNTNQNMNTIKSLGGQPQTINNINSSQILNQNSANQSFNTISINQNPNSLNNSPQRIRGYTKYQNPSIIKFNNNNSNNSLVYQNDQSPIQHYNEGICFNSQTNMFLPSHRSERNDTSPISCNNLGGMSGSNASCRTPQTQISGMTPINSTKNYHFSQPHSNNHDKPKSALSFYKVKSINQQETVKRNQMTMDQFQILDTLGKGSYAQVKLAIDKRTNQKIAIKIYEKFKLTDPNKFKNVRREINILSKMTHENIIRLYHVIDTVSSLNLVMEYIGNNSLYNYLRAKRKNQLEMNQIRKIFIQIISGIQYMHNKNVCHRDIKLENILIDDDLNLKIIDFGFAVVSPIERKLDSFCGTPSYMSPEIVLKKEYIGQYVDIWTCGIVLYILICGKFPFKGADEKELYRKISKHQYEIPSFVERGARSLIQRLLSFNPEDRPSCLEILKDKWLTSFDETVNCNEQQITVQNQQDEEIILEQKEDSVNTKQKSNNQD</sequence>
<dbReference type="CDD" id="cd14003">
    <property type="entry name" value="STKc_AMPK-like"/>
    <property type="match status" value="1"/>
</dbReference>
<dbReference type="GO" id="GO:0004674">
    <property type="term" value="F:protein serine/threonine kinase activity"/>
    <property type="evidence" value="ECO:0007669"/>
    <property type="project" value="UniProtKB-KW"/>
</dbReference>
<name>I7MI42_TETTS</name>
<dbReference type="GeneID" id="7827526"/>
<evidence type="ECO:0000256" key="10">
    <source>
        <dbReference type="PROSITE-ProRule" id="PRU10141"/>
    </source>
</evidence>
<dbReference type="InterPro" id="IPR008271">
    <property type="entry name" value="Ser/Thr_kinase_AS"/>
</dbReference>
<dbReference type="EMBL" id="GG662793">
    <property type="protein sequence ID" value="EAR90856.2"/>
    <property type="molecule type" value="Genomic_DNA"/>
</dbReference>
<feature type="binding site" evidence="8">
    <location>
        <begin position="728"/>
        <end position="729"/>
    </location>
    <ligand>
        <name>ATP</name>
        <dbReference type="ChEBI" id="CHEBI:30616"/>
    </ligand>
</feature>
<dbReference type="eggNOG" id="KOG0586">
    <property type="taxonomic scope" value="Eukaryota"/>
</dbReference>
<feature type="cross-link" description="Glycyl lysine isopeptide (Lys-Gly) (interchain with G-Cter in SUMO2)" evidence="9">
    <location>
        <position position="726"/>
    </location>
</feature>
<evidence type="ECO:0000259" key="12">
    <source>
        <dbReference type="PROSITE" id="PS50011"/>
    </source>
</evidence>
<accession>I7MI42</accession>
<keyword evidence="3" id="KW-0808">Transferase</keyword>
<dbReference type="KEGG" id="tet:TTHERM_00143620"/>
<evidence type="ECO:0000256" key="4">
    <source>
        <dbReference type="ARBA" id="ARBA00022741"/>
    </source>
</evidence>
<dbReference type="PROSITE" id="PS00108">
    <property type="entry name" value="PROTEIN_KINASE_ST"/>
    <property type="match status" value="1"/>
</dbReference>
<gene>
    <name evidence="13" type="ORF">TTHERM_00143620</name>
</gene>
<dbReference type="FunFam" id="1.10.510.10:FF:000571">
    <property type="entry name" value="Maternal embryonic leucine zipper kinase"/>
    <property type="match status" value="1"/>
</dbReference>
<dbReference type="FunFam" id="3.30.200.20:FF:000042">
    <property type="entry name" value="Aurora kinase A"/>
    <property type="match status" value="1"/>
</dbReference>
<feature type="region of interest" description="Disordered" evidence="11">
    <location>
        <begin position="276"/>
        <end position="295"/>
    </location>
</feature>
<evidence type="ECO:0000256" key="7">
    <source>
        <dbReference type="PIRSR" id="PIRSR630616-1"/>
    </source>
</evidence>
<dbReference type="Pfam" id="PF00069">
    <property type="entry name" value="Pkinase"/>
    <property type="match status" value="1"/>
</dbReference>
<comment type="subunit">
    <text evidence="1">Monomer.</text>
</comment>
<organism evidence="13 14">
    <name type="scientific">Tetrahymena thermophila (strain SB210)</name>
    <dbReference type="NCBI Taxonomy" id="312017"/>
    <lineage>
        <taxon>Eukaryota</taxon>
        <taxon>Sar</taxon>
        <taxon>Alveolata</taxon>
        <taxon>Ciliophora</taxon>
        <taxon>Intramacronucleata</taxon>
        <taxon>Oligohymenophorea</taxon>
        <taxon>Hymenostomatida</taxon>
        <taxon>Tetrahymenina</taxon>
        <taxon>Tetrahymenidae</taxon>
        <taxon>Tetrahymena</taxon>
    </lineage>
</organism>
<dbReference type="GO" id="GO:0005524">
    <property type="term" value="F:ATP binding"/>
    <property type="evidence" value="ECO:0007669"/>
    <property type="project" value="UniProtKB-UniRule"/>
</dbReference>
<dbReference type="InterPro" id="IPR017441">
    <property type="entry name" value="Protein_kinase_ATP_BS"/>
</dbReference>
<dbReference type="Proteomes" id="UP000009168">
    <property type="component" value="Unassembled WGS sequence"/>
</dbReference>
<feature type="binding site" evidence="8">
    <location>
        <position position="742"/>
    </location>
    <ligand>
        <name>ATP</name>
        <dbReference type="ChEBI" id="CHEBI:30616"/>
    </ligand>
</feature>
<proteinExistence type="predicted"/>
<evidence type="ECO:0000256" key="9">
    <source>
        <dbReference type="PIRSR" id="PIRSR630616-3"/>
    </source>
</evidence>
<dbReference type="Gene3D" id="1.10.510.10">
    <property type="entry name" value="Transferase(Phosphotransferase) domain 1"/>
    <property type="match status" value="1"/>
</dbReference>
<keyword evidence="5 13" id="KW-0418">Kinase</keyword>
<dbReference type="SMART" id="SM00220">
    <property type="entry name" value="S_TKc"/>
    <property type="match status" value="1"/>
</dbReference>
<evidence type="ECO:0000256" key="6">
    <source>
        <dbReference type="ARBA" id="ARBA00022840"/>
    </source>
</evidence>
<evidence type="ECO:0000256" key="3">
    <source>
        <dbReference type="ARBA" id="ARBA00022679"/>
    </source>
</evidence>
<keyword evidence="4 8" id="KW-0547">Nucleotide-binding</keyword>
<feature type="binding site" evidence="8 10">
    <location>
        <position position="628"/>
    </location>
    <ligand>
        <name>ATP</name>
        <dbReference type="ChEBI" id="CHEBI:30616"/>
    </ligand>
</feature>
<feature type="region of interest" description="Disordered" evidence="11">
    <location>
        <begin position="71"/>
        <end position="93"/>
    </location>
</feature>
<dbReference type="RefSeq" id="XP_001011101.2">
    <property type="nucleotide sequence ID" value="XM_001011101.2"/>
</dbReference>
<evidence type="ECO:0000313" key="13">
    <source>
        <dbReference type="EMBL" id="EAR90856.2"/>
    </source>
</evidence>
<feature type="active site" description="Proton acceptor" evidence="7">
    <location>
        <position position="724"/>
    </location>
</feature>
<feature type="domain" description="Protein kinase" evidence="12">
    <location>
        <begin position="599"/>
        <end position="853"/>
    </location>
</feature>
<dbReference type="SUPFAM" id="SSF56112">
    <property type="entry name" value="Protein kinase-like (PK-like)"/>
    <property type="match status" value="1"/>
</dbReference>
<evidence type="ECO:0000256" key="5">
    <source>
        <dbReference type="ARBA" id="ARBA00022777"/>
    </source>
</evidence>
<evidence type="ECO:0000256" key="8">
    <source>
        <dbReference type="PIRSR" id="PIRSR630616-2"/>
    </source>
</evidence>
<dbReference type="InterPro" id="IPR011009">
    <property type="entry name" value="Kinase-like_dom_sf"/>
</dbReference>
<evidence type="ECO:0000256" key="1">
    <source>
        <dbReference type="ARBA" id="ARBA00011245"/>
    </source>
</evidence>
<dbReference type="PANTHER" id="PTHR24350">
    <property type="entry name" value="SERINE/THREONINE-PROTEIN KINASE IAL-RELATED"/>
    <property type="match status" value="1"/>
</dbReference>
<keyword evidence="6 8" id="KW-0067">ATP-binding</keyword>
<dbReference type="PROSITE" id="PS50011">
    <property type="entry name" value="PROTEIN_KINASE_DOM"/>
    <property type="match status" value="1"/>
</dbReference>